<dbReference type="CDD" id="cd00067">
    <property type="entry name" value="GAL4"/>
    <property type="match status" value="1"/>
</dbReference>
<dbReference type="GO" id="GO:0043565">
    <property type="term" value="F:sequence-specific DNA binding"/>
    <property type="evidence" value="ECO:0007669"/>
    <property type="project" value="TreeGrafter"/>
</dbReference>
<proteinExistence type="predicted"/>
<dbReference type="Pfam" id="PF04082">
    <property type="entry name" value="Fungal_trans"/>
    <property type="match status" value="1"/>
</dbReference>
<dbReference type="SFLD" id="SFLDS00001">
    <property type="entry name" value="Enolase"/>
    <property type="match status" value="1"/>
</dbReference>
<feature type="transmembrane region" description="Helical" evidence="8">
    <location>
        <begin position="911"/>
        <end position="930"/>
    </location>
</feature>
<dbReference type="CDD" id="cd03325">
    <property type="entry name" value="D-galactonate_dehydratase"/>
    <property type="match status" value="1"/>
</dbReference>
<dbReference type="OrthoDB" id="2579025at2759"/>
<comment type="caution">
    <text evidence="11">The sequence shown here is derived from an EMBL/GenBank/DDBJ whole genome shotgun (WGS) entry which is preliminary data.</text>
</comment>
<dbReference type="AlphaFoldDB" id="A0A8T9BJ14"/>
<protein>
    <submittedName>
        <fullName evidence="11">D-galactonate dehydratase</fullName>
    </submittedName>
</protein>
<dbReference type="InterPro" id="IPR023592">
    <property type="entry name" value="Galactonate_deHydtase"/>
</dbReference>
<dbReference type="GO" id="GO:0008270">
    <property type="term" value="F:zinc ion binding"/>
    <property type="evidence" value="ECO:0007669"/>
    <property type="project" value="InterPro"/>
</dbReference>
<dbReference type="GO" id="GO:0006351">
    <property type="term" value="P:DNA-templated transcription"/>
    <property type="evidence" value="ECO:0007669"/>
    <property type="project" value="InterPro"/>
</dbReference>
<comment type="cofactor">
    <cofactor evidence="1">
        <name>Mg(2+)</name>
        <dbReference type="ChEBI" id="CHEBI:18420"/>
    </cofactor>
</comment>
<dbReference type="GO" id="GO:0008869">
    <property type="term" value="F:galactonate dehydratase activity"/>
    <property type="evidence" value="ECO:0007669"/>
    <property type="project" value="InterPro"/>
</dbReference>
<dbReference type="PROSITE" id="PS00908">
    <property type="entry name" value="MR_MLE_1"/>
    <property type="match status" value="1"/>
</dbReference>
<feature type="domain" description="Mandelate racemase/muconate lactonizing enzyme C-terminal" evidence="10">
    <location>
        <begin position="126"/>
        <end position="228"/>
    </location>
</feature>
<dbReference type="SUPFAM" id="SSF51604">
    <property type="entry name" value="Enolase C-terminal domain-like"/>
    <property type="match status" value="1"/>
</dbReference>
<evidence type="ECO:0000313" key="12">
    <source>
        <dbReference type="Proteomes" id="UP000469559"/>
    </source>
</evidence>
<feature type="region of interest" description="Disordered" evidence="7">
    <location>
        <begin position="463"/>
        <end position="507"/>
    </location>
</feature>
<dbReference type="InterPro" id="IPR029017">
    <property type="entry name" value="Enolase-like_N"/>
</dbReference>
<keyword evidence="12" id="KW-1185">Reference proteome</keyword>
<dbReference type="SMART" id="SM00922">
    <property type="entry name" value="MR_MLE"/>
    <property type="match status" value="1"/>
</dbReference>
<dbReference type="InterPro" id="IPR013341">
    <property type="entry name" value="Mandelate_racemase_N_dom"/>
</dbReference>
<dbReference type="InterPro" id="IPR029065">
    <property type="entry name" value="Enolase_C-like"/>
</dbReference>
<dbReference type="Proteomes" id="UP000469559">
    <property type="component" value="Unassembled WGS sequence"/>
</dbReference>
<feature type="domain" description="Xylanolytic transcriptional activator regulatory" evidence="9">
    <location>
        <begin position="676"/>
        <end position="752"/>
    </location>
</feature>
<reference evidence="11 12" key="1">
    <citation type="submission" date="2018-05" db="EMBL/GenBank/DDBJ databases">
        <title>Whole genome sequencing for identification of molecular markers to develop diagnostic detection tools for the regulated plant pathogen Lachnellula willkommii.</title>
        <authorList>
            <person name="Giroux E."/>
            <person name="Bilodeau G."/>
        </authorList>
    </citation>
    <scope>NUCLEOTIDE SEQUENCE [LARGE SCALE GENOMIC DNA]</scope>
    <source>
        <strain evidence="11 12">CBS 203.66</strain>
    </source>
</reference>
<dbReference type="PANTHER" id="PTHR47540">
    <property type="entry name" value="THIAMINE REPRESSIBLE GENES REGULATORY PROTEIN THI5"/>
    <property type="match status" value="1"/>
</dbReference>
<dbReference type="GO" id="GO:0045944">
    <property type="term" value="P:positive regulation of transcription by RNA polymerase II"/>
    <property type="evidence" value="ECO:0007669"/>
    <property type="project" value="TreeGrafter"/>
</dbReference>
<dbReference type="SFLD" id="SFLDG00179">
    <property type="entry name" value="mandelate_racemase"/>
    <property type="match status" value="1"/>
</dbReference>
<comment type="subcellular location">
    <subcellularLocation>
        <location evidence="2">Nucleus</location>
    </subcellularLocation>
</comment>
<dbReference type="InterPro" id="IPR051711">
    <property type="entry name" value="Stress_Response_Reg"/>
</dbReference>
<evidence type="ECO:0000256" key="1">
    <source>
        <dbReference type="ARBA" id="ARBA00001946"/>
    </source>
</evidence>
<evidence type="ECO:0000256" key="6">
    <source>
        <dbReference type="ARBA" id="ARBA00023242"/>
    </source>
</evidence>
<dbReference type="InterPro" id="IPR018110">
    <property type="entry name" value="Mandel_Rmase/mucon_lact_enz_CS"/>
</dbReference>
<dbReference type="Pfam" id="PF13378">
    <property type="entry name" value="MR_MLE_C"/>
    <property type="match status" value="1"/>
</dbReference>
<dbReference type="NCBIfam" id="NF010624">
    <property type="entry name" value="PRK14017.1"/>
    <property type="match status" value="1"/>
</dbReference>
<name>A0A8T9BJ14_9HELO</name>
<organism evidence="11 12">
    <name type="scientific">Lachnellula arida</name>
    <dbReference type="NCBI Taxonomy" id="1316785"/>
    <lineage>
        <taxon>Eukaryota</taxon>
        <taxon>Fungi</taxon>
        <taxon>Dikarya</taxon>
        <taxon>Ascomycota</taxon>
        <taxon>Pezizomycotina</taxon>
        <taxon>Leotiomycetes</taxon>
        <taxon>Helotiales</taxon>
        <taxon>Lachnaceae</taxon>
        <taxon>Lachnellula</taxon>
    </lineage>
</organism>
<evidence type="ECO:0000259" key="10">
    <source>
        <dbReference type="SMART" id="SM00922"/>
    </source>
</evidence>
<accession>A0A8T9BJ14</accession>
<dbReference type="InterPro" id="IPR013342">
    <property type="entry name" value="Mandelate_racemase_C"/>
</dbReference>
<evidence type="ECO:0000256" key="3">
    <source>
        <dbReference type="ARBA" id="ARBA00023015"/>
    </source>
</evidence>
<evidence type="ECO:0000256" key="8">
    <source>
        <dbReference type="SAM" id="Phobius"/>
    </source>
</evidence>
<keyword evidence="6" id="KW-0539">Nucleus</keyword>
<keyword evidence="8" id="KW-0812">Transmembrane</keyword>
<dbReference type="GO" id="GO:0000981">
    <property type="term" value="F:DNA-binding transcription factor activity, RNA polymerase II-specific"/>
    <property type="evidence" value="ECO:0007669"/>
    <property type="project" value="InterPro"/>
</dbReference>
<evidence type="ECO:0000313" key="11">
    <source>
        <dbReference type="EMBL" id="TVY19867.1"/>
    </source>
</evidence>
<dbReference type="GO" id="GO:0005634">
    <property type="term" value="C:nucleus"/>
    <property type="evidence" value="ECO:0007669"/>
    <property type="project" value="UniProtKB-SubCell"/>
</dbReference>
<dbReference type="PANTHER" id="PTHR47540:SF3">
    <property type="entry name" value="ZN(II)2CYS6 TRANSCRIPTION FACTOR (EUROFUNG)"/>
    <property type="match status" value="1"/>
</dbReference>
<dbReference type="InterPro" id="IPR007219">
    <property type="entry name" value="XnlR_reg_dom"/>
</dbReference>
<dbReference type="Gene3D" id="3.20.20.120">
    <property type="entry name" value="Enolase-like C-terminal domain"/>
    <property type="match status" value="1"/>
</dbReference>
<dbReference type="SFLD" id="SFLDF00003">
    <property type="entry name" value="D-galactonate_dehydratase"/>
    <property type="match status" value="1"/>
</dbReference>
<sequence>MPKIAQIEYFRVPPRWLFVKITDDAGNVGWGEASLEGHTNAVEGCLDAYIERYTGMDADDIEHIWQTSYRIGFYRGGPVLMSAMAGVDIALWDLKARKLGVPIYQLLGGKVRDKIKVYAWIGGDRPSDIANQAEARKSQGFTSVKMNGTEDLGWLDSPSALDDCVERLKAVKALGMDAGIDFHGRVHKPMAKQLAKALEPHRPLFIEEPLLSEHPDAIKALSQLTTSPIALGERLHSRWEIRPFLESGAVDILQPDISHCGGISEMRRIAAMAETYDVALAPHCPLGPIALAANVQIAAATPNFVIQEMSLGIHYNAGSQDLTSYTHNPEVWKVTGGYIDLLKGPGLGIEVDEDQVRKFSKDAKAWVSPGFIGPGGEVREWKKTRCSGRQPCILCTRSGKNCEFTAAYTRGRLPSIFPEGTDQPEATGPVSMATTAKPIEAPVQPLREPHEMNSLPSPISDQLAQAQYRESTRETGHLHLPRAQHAESRGQSSRNSPEPPQTDLQGHYVGPSSGVSFLLRIQKKLHEKISFTQNSSIFTFGDAPLPEFDTSLFVLPPKADAQRLVARYFEFAVATHRFLHRPTVEAWLEEFYENLGVMRQKVGARERTALLFMVFAQAKEYMPDASVSNSVDTSARYFQAADHQLKSETGEIRLTSVQARLCQCFYLLSQSRVNHCWSLFGTTAHLLLAIGIHRKRRMENSNGMDLVELECRKRVFWCAYGLDNYLSAALGRPRTFHDDDIDQDLPMIVNDSDLTPHHINIGNTRSQSIMMASVAHNTLAKIISHILRDLYPIKAPSLHVRVTLSTKYSEDLLHWRQGLSRFLDEGVDTSLLIPLFQRQRNVLNLAYYHALILVHRPFLLSNFASLNRNARPRGAPGTPDMDKNVGECLNAAMHIAAIVNDLTEGQQIYRAFWFTHYFAFCAVVVLYVYAIQQRHTPQDKYQSYIDAAKKCQTQISSMAENESLAQRYSVVLEELRLEAVKQTQQHLESQNANSDMTSTLQRDSRVFQASTYAGQMNGTNQPPLPGSAVTGDLFPDISDATIFGGAQNATTPSSLMADLTSWGEFDSLVTAGVSGLDFMFIGDPNRPWDENTGTDVGGVLPS</sequence>
<dbReference type="Gene3D" id="3.30.390.10">
    <property type="entry name" value="Enolase-like, N-terminal domain"/>
    <property type="match status" value="1"/>
</dbReference>
<dbReference type="InterPro" id="IPR001138">
    <property type="entry name" value="Zn2Cys6_DnaBD"/>
</dbReference>
<dbReference type="SMART" id="SM00906">
    <property type="entry name" value="Fungal_trans"/>
    <property type="match status" value="1"/>
</dbReference>
<evidence type="ECO:0000256" key="2">
    <source>
        <dbReference type="ARBA" id="ARBA00004123"/>
    </source>
</evidence>
<keyword evidence="3" id="KW-0805">Transcription regulation</keyword>
<dbReference type="SUPFAM" id="SSF54826">
    <property type="entry name" value="Enolase N-terminal domain-like"/>
    <property type="match status" value="1"/>
</dbReference>
<evidence type="ECO:0000256" key="4">
    <source>
        <dbReference type="ARBA" id="ARBA00023125"/>
    </source>
</evidence>
<keyword evidence="5" id="KW-0804">Transcription</keyword>
<evidence type="ECO:0000259" key="9">
    <source>
        <dbReference type="SMART" id="SM00906"/>
    </source>
</evidence>
<dbReference type="CDD" id="cd12148">
    <property type="entry name" value="fungal_TF_MHR"/>
    <property type="match status" value="1"/>
</dbReference>
<dbReference type="GO" id="GO:0034194">
    <property type="term" value="P:D-galactonate catabolic process"/>
    <property type="evidence" value="ECO:0007669"/>
    <property type="project" value="InterPro"/>
</dbReference>
<keyword evidence="8" id="KW-0472">Membrane</keyword>
<dbReference type="Pfam" id="PF02746">
    <property type="entry name" value="MR_MLE_N"/>
    <property type="match status" value="1"/>
</dbReference>
<keyword evidence="8" id="KW-1133">Transmembrane helix</keyword>
<dbReference type="InterPro" id="IPR036849">
    <property type="entry name" value="Enolase-like_C_sf"/>
</dbReference>
<evidence type="ECO:0000256" key="5">
    <source>
        <dbReference type="ARBA" id="ARBA00023163"/>
    </source>
</evidence>
<dbReference type="GO" id="GO:0009063">
    <property type="term" value="P:amino acid catabolic process"/>
    <property type="evidence" value="ECO:0007669"/>
    <property type="project" value="InterPro"/>
</dbReference>
<keyword evidence="4" id="KW-0238">DNA-binding</keyword>
<dbReference type="EMBL" id="QGMF01000082">
    <property type="protein sequence ID" value="TVY19867.1"/>
    <property type="molecule type" value="Genomic_DNA"/>
</dbReference>
<gene>
    <name evidence="11" type="primary">dgoD</name>
    <name evidence="11" type="ORF">LARI1_G001734</name>
</gene>
<evidence type="ECO:0000256" key="7">
    <source>
        <dbReference type="SAM" id="MobiDB-lite"/>
    </source>
</evidence>